<dbReference type="Gene3D" id="1.50.40.10">
    <property type="entry name" value="Mitochondrial carrier domain"/>
    <property type="match status" value="1"/>
</dbReference>
<dbReference type="GO" id="GO:1990544">
    <property type="term" value="P:mitochondrial ATP transmembrane transport"/>
    <property type="evidence" value="ECO:0007669"/>
    <property type="project" value="InterPro"/>
</dbReference>
<evidence type="ECO:0000256" key="12">
    <source>
        <dbReference type="ARBA" id="ARBA00024143"/>
    </source>
</evidence>
<keyword evidence="9 16" id="KW-1133">Transmembrane helix</keyword>
<dbReference type="InterPro" id="IPR018108">
    <property type="entry name" value="MCP_transmembrane"/>
</dbReference>
<comment type="function">
    <text evidence="16">Catalyzes the exchange of ADP and ATP across the membrane.</text>
</comment>
<comment type="subunit">
    <text evidence="3 16">Monomer.</text>
</comment>
<evidence type="ECO:0000256" key="1">
    <source>
        <dbReference type="ARBA" id="ARBA00004448"/>
    </source>
</evidence>
<dbReference type="WBParaSite" id="ACRNAN_scaffold3849.g32277.t1">
    <property type="protein sequence ID" value="ACRNAN_scaffold3849.g32277.t1"/>
    <property type="gene ID" value="ACRNAN_scaffold3849.g32277"/>
</dbReference>
<keyword evidence="5" id="KW-0050">Antiport</keyword>
<feature type="repeat" description="Solcar" evidence="14">
    <location>
        <begin position="130"/>
        <end position="219"/>
    </location>
</feature>
<evidence type="ECO:0000256" key="7">
    <source>
        <dbReference type="ARBA" id="ARBA00022737"/>
    </source>
</evidence>
<evidence type="ECO:0000256" key="6">
    <source>
        <dbReference type="ARBA" id="ARBA00022692"/>
    </source>
</evidence>
<proteinExistence type="inferred from homology"/>
<sequence>MGSTTATIPVVPSTSVIPKMSNYRKFATDFLTGGCAAVISKTSVAPLERVKLLLQLQDASATIAASKRYHGIMDVLRRVPKEQGFFSLWRGNFTNVIRYFPTQALNFAFKDMYKKLFVKSHYDKEKDFWKFFGLNLASGGLAGGSTAIFVYPLDYARTRLSTDVGKGSTREFKGLGDVLKKTFKSDGFIGCYRGFNAYVGGIILYRAGYFGLFDTAKLVHGKELSFLWAWAIAQVVTMFMSLLLYPTDTIRRRMMMQSGRKDKLYSGYVDCVKKTWKKEGLRGGYKGFGANLLRSIGGALLLAMYEEYDPEIHPPKNLNSRIPSVLK</sequence>
<feature type="repeat" description="Solcar" evidence="14">
    <location>
        <begin position="24"/>
        <end position="116"/>
    </location>
</feature>
<comment type="catalytic activity">
    <reaction evidence="12">
        <text>ADP(in) + ATP(out) = ADP(out) + ATP(in)</text>
        <dbReference type="Rhea" id="RHEA:34999"/>
        <dbReference type="ChEBI" id="CHEBI:30616"/>
        <dbReference type="ChEBI" id="CHEBI:456216"/>
    </reaction>
    <physiologicalReaction direction="left-to-right" evidence="12">
        <dbReference type="Rhea" id="RHEA:35000"/>
    </physiologicalReaction>
</comment>
<dbReference type="Proteomes" id="UP000887540">
    <property type="component" value="Unplaced"/>
</dbReference>
<evidence type="ECO:0000313" key="18">
    <source>
        <dbReference type="WBParaSite" id="ACRNAN_scaffold3849.g32277.t1"/>
    </source>
</evidence>
<name>A0A914DS94_9BILA</name>
<feature type="repeat" description="Solcar" evidence="14">
    <location>
        <begin position="224"/>
        <end position="311"/>
    </location>
</feature>
<evidence type="ECO:0000256" key="11">
    <source>
        <dbReference type="ARBA" id="ARBA00023136"/>
    </source>
</evidence>
<dbReference type="GO" id="GO:1901029">
    <property type="term" value="P:negative regulation of mitochondrial outer membrane permeabilization involved in apoptotic signaling pathway"/>
    <property type="evidence" value="ECO:0007669"/>
    <property type="project" value="TreeGrafter"/>
</dbReference>
<evidence type="ECO:0000256" key="4">
    <source>
        <dbReference type="ARBA" id="ARBA00022448"/>
    </source>
</evidence>
<evidence type="ECO:0000313" key="17">
    <source>
        <dbReference type="Proteomes" id="UP000887540"/>
    </source>
</evidence>
<keyword evidence="10" id="KW-0496">Mitochondrion</keyword>
<organism evidence="17 18">
    <name type="scientific">Acrobeloides nanus</name>
    <dbReference type="NCBI Taxonomy" id="290746"/>
    <lineage>
        <taxon>Eukaryota</taxon>
        <taxon>Metazoa</taxon>
        <taxon>Ecdysozoa</taxon>
        <taxon>Nematoda</taxon>
        <taxon>Chromadorea</taxon>
        <taxon>Rhabditida</taxon>
        <taxon>Tylenchina</taxon>
        <taxon>Cephalobomorpha</taxon>
        <taxon>Cephaloboidea</taxon>
        <taxon>Cephalobidae</taxon>
        <taxon>Acrobeloides</taxon>
    </lineage>
</organism>
<keyword evidence="17" id="KW-1185">Reference proteome</keyword>
<dbReference type="InterPro" id="IPR002113">
    <property type="entry name" value="ADT_euk_type"/>
</dbReference>
<dbReference type="GO" id="GO:0005743">
    <property type="term" value="C:mitochondrial inner membrane"/>
    <property type="evidence" value="ECO:0007669"/>
    <property type="project" value="UniProtKB-SubCell"/>
</dbReference>
<keyword evidence="6 14" id="KW-0812">Transmembrane</keyword>
<protein>
    <recommendedName>
        <fullName evidence="16">ADP/ATP translocase</fullName>
    </recommendedName>
    <alternativeName>
        <fullName evidence="16">ADP,ATP carrier protein</fullName>
    </alternativeName>
</protein>
<evidence type="ECO:0000256" key="13">
    <source>
        <dbReference type="ARBA" id="ARBA00045250"/>
    </source>
</evidence>
<keyword evidence="4 15" id="KW-0813">Transport</keyword>
<evidence type="ECO:0000256" key="3">
    <source>
        <dbReference type="ARBA" id="ARBA00011245"/>
    </source>
</evidence>
<evidence type="ECO:0000256" key="9">
    <source>
        <dbReference type="ARBA" id="ARBA00022989"/>
    </source>
</evidence>
<evidence type="ECO:0000256" key="10">
    <source>
        <dbReference type="ARBA" id="ARBA00023128"/>
    </source>
</evidence>
<comment type="subcellular location">
    <subcellularLocation>
        <location evidence="16">Membrane</location>
        <topology evidence="16">Multi-pass membrane protein</topology>
    </subcellularLocation>
    <subcellularLocation>
        <location evidence="1">Mitochondrion inner membrane</location>
        <topology evidence="1">Multi-pass membrane protein</topology>
    </subcellularLocation>
</comment>
<dbReference type="GO" id="GO:0005471">
    <property type="term" value="F:ATP:ADP antiporter activity"/>
    <property type="evidence" value="ECO:0007669"/>
    <property type="project" value="UniProtKB-UniRule"/>
</dbReference>
<dbReference type="PROSITE" id="PS50920">
    <property type="entry name" value="SOLCAR"/>
    <property type="match status" value="3"/>
</dbReference>
<feature type="transmembrane region" description="Helical" evidence="16">
    <location>
        <begin position="227"/>
        <end position="245"/>
    </location>
</feature>
<comment type="caution">
    <text evidence="16">Lacks conserved residue(s) required for the propagation of feature annotation.</text>
</comment>
<feature type="transmembrane region" description="Helical" evidence="16">
    <location>
        <begin position="128"/>
        <end position="151"/>
    </location>
</feature>
<dbReference type="AlphaFoldDB" id="A0A914DS94"/>
<evidence type="ECO:0000256" key="15">
    <source>
        <dbReference type="RuleBase" id="RU000488"/>
    </source>
</evidence>
<evidence type="ECO:0000256" key="5">
    <source>
        <dbReference type="ARBA" id="ARBA00022449"/>
    </source>
</evidence>
<evidence type="ECO:0000256" key="16">
    <source>
        <dbReference type="RuleBase" id="RU368008"/>
    </source>
</evidence>
<dbReference type="PANTHER" id="PTHR45635">
    <property type="entry name" value="ADP,ATP CARRIER PROTEIN 1-RELATED-RELATED"/>
    <property type="match status" value="1"/>
</dbReference>
<evidence type="ECO:0000256" key="2">
    <source>
        <dbReference type="ARBA" id="ARBA00006375"/>
    </source>
</evidence>
<dbReference type="SUPFAM" id="SSF103506">
    <property type="entry name" value="Mitochondrial carrier"/>
    <property type="match status" value="1"/>
</dbReference>
<dbReference type="InterPro" id="IPR023395">
    <property type="entry name" value="MCP_dom_sf"/>
</dbReference>
<dbReference type="GO" id="GO:0140021">
    <property type="term" value="P:mitochondrial ADP transmembrane transport"/>
    <property type="evidence" value="ECO:0007669"/>
    <property type="project" value="InterPro"/>
</dbReference>
<keyword evidence="7" id="KW-0677">Repeat</keyword>
<comment type="similarity">
    <text evidence="2 15">Belongs to the mitochondrial carrier (TC 2.A.29) family.</text>
</comment>
<keyword evidence="11 14" id="KW-0472">Membrane</keyword>
<comment type="function">
    <text evidence="13">ADP:ATP antiporter that mediates import of ADP into the mitochondrial matrix for ATP synthesis, and export of ATP out to fuel the cell. Cycles between the cytoplasmic-open state (c-state) and the matrix-open state (m-state): operates by the alternating access mechanism with a single substrate-binding site intermittently exposed to either the cytosolic (c-state) or matrix (m-state) side of the inner mitochondrial membrane.</text>
</comment>
<evidence type="ECO:0000256" key="8">
    <source>
        <dbReference type="ARBA" id="ARBA00022792"/>
    </source>
</evidence>
<evidence type="ECO:0000256" key="14">
    <source>
        <dbReference type="PROSITE-ProRule" id="PRU00282"/>
    </source>
</evidence>
<reference evidence="18" key="1">
    <citation type="submission" date="2022-11" db="UniProtKB">
        <authorList>
            <consortium name="WormBaseParasite"/>
        </authorList>
    </citation>
    <scope>IDENTIFICATION</scope>
</reference>
<dbReference type="PRINTS" id="PR00926">
    <property type="entry name" value="MITOCARRIER"/>
</dbReference>
<dbReference type="InterPro" id="IPR002067">
    <property type="entry name" value="MCP"/>
</dbReference>
<dbReference type="PANTHER" id="PTHR45635:SF14">
    <property type="entry name" value="ADP_ATP TRANSLOCASE"/>
    <property type="match status" value="1"/>
</dbReference>
<keyword evidence="8" id="KW-0999">Mitochondrion inner membrane</keyword>
<dbReference type="Pfam" id="PF00153">
    <property type="entry name" value="Mito_carr"/>
    <property type="match status" value="3"/>
</dbReference>
<accession>A0A914DS94</accession>
<dbReference type="PRINTS" id="PR00927">
    <property type="entry name" value="ADPTRNSLCASE"/>
</dbReference>